<dbReference type="EC" id="2.7.13.3" evidence="2"/>
<dbReference type="SMART" id="SM00387">
    <property type="entry name" value="HATPase_c"/>
    <property type="match status" value="1"/>
</dbReference>
<dbReference type="PROSITE" id="PS50924">
    <property type="entry name" value="MHYT"/>
    <property type="match status" value="1"/>
</dbReference>
<evidence type="ECO:0000256" key="2">
    <source>
        <dbReference type="ARBA" id="ARBA00012438"/>
    </source>
</evidence>
<keyword evidence="13" id="KW-1185">Reference proteome</keyword>
<evidence type="ECO:0000313" key="12">
    <source>
        <dbReference type="EMBL" id="RXH58173.1"/>
    </source>
</evidence>
<accession>A0A4Q0T3J1</accession>
<dbReference type="SUPFAM" id="SSF55874">
    <property type="entry name" value="ATPase domain of HSP90 chaperone/DNA topoisomerase II/histidine kinase"/>
    <property type="match status" value="1"/>
</dbReference>
<dbReference type="SMART" id="SM00388">
    <property type="entry name" value="HisKA"/>
    <property type="match status" value="1"/>
</dbReference>
<evidence type="ECO:0000256" key="1">
    <source>
        <dbReference type="ARBA" id="ARBA00000085"/>
    </source>
</evidence>
<keyword evidence="9" id="KW-0472">Membrane</keyword>
<dbReference type="EMBL" id="RDSM01000001">
    <property type="protein sequence ID" value="RXH58173.1"/>
    <property type="molecule type" value="Genomic_DNA"/>
</dbReference>
<evidence type="ECO:0000256" key="6">
    <source>
        <dbReference type="ARBA" id="ARBA00022777"/>
    </source>
</evidence>
<organism evidence="12 13">
    <name type="scientific">Granulicella sibirica</name>
    <dbReference type="NCBI Taxonomy" id="2479048"/>
    <lineage>
        <taxon>Bacteria</taxon>
        <taxon>Pseudomonadati</taxon>
        <taxon>Acidobacteriota</taxon>
        <taxon>Terriglobia</taxon>
        <taxon>Terriglobales</taxon>
        <taxon>Acidobacteriaceae</taxon>
        <taxon>Granulicella</taxon>
    </lineage>
</organism>
<sequence length="503" mass="55181">MNDSFDWTRALLSCLIASISAFVAFEAVGHREQSEKRQLWITLGSLTLGVGIWSTHFHSLLGWHAGFRRFYDTRIIFGSVLLAVLGSWLALNLISRPSPGSRVNRAIASLFLAGGITGMHMAGMIALHFAPEAQWSIPWLTASFCIAVLLSYGSLSLLSSRNYDGARMASRGLGATTLGVGICLAHFTAMHAMMLPKGIRSIQTLTNMSGPVLGRIGTINVFVFAFGLLILSYHRSSRWMQLAHEARVQAEDASRQAERLATAGKIAASIAHEINNPLEAVINLLYLMKDEKNEACRQEYLGQAQSEVNRISEITTHTLKFYRQQSAPELVDVTDLLETAIVLFQAKMDRAQIHVERFWEPDLPLVLCRAGEIRQVLANLVGNATDAMPTGGILRLVLRKREDTLEISVADTGCGISEETKQRIFEPFFTTKGAAGTGLGLSISAEIIARHGGQIELMSSTKPEDRGTQFRICLPCHPEQPTPTFSEASRERTGVLKTALMTG</sequence>
<dbReference type="GO" id="GO:0005524">
    <property type="term" value="F:ATP binding"/>
    <property type="evidence" value="ECO:0007669"/>
    <property type="project" value="UniProtKB-KW"/>
</dbReference>
<evidence type="ECO:0000256" key="9">
    <source>
        <dbReference type="PROSITE-ProRule" id="PRU00244"/>
    </source>
</evidence>
<keyword evidence="6 12" id="KW-0418">Kinase</keyword>
<dbReference type="Pfam" id="PF02518">
    <property type="entry name" value="HATPase_c"/>
    <property type="match status" value="1"/>
</dbReference>
<evidence type="ECO:0000259" key="11">
    <source>
        <dbReference type="PROSITE" id="PS50924"/>
    </source>
</evidence>
<feature type="transmembrane region" description="Helical" evidence="9">
    <location>
        <begin position="106"/>
        <end position="130"/>
    </location>
</feature>
<evidence type="ECO:0000256" key="5">
    <source>
        <dbReference type="ARBA" id="ARBA00022741"/>
    </source>
</evidence>
<dbReference type="InterPro" id="IPR003661">
    <property type="entry name" value="HisK_dim/P_dom"/>
</dbReference>
<dbReference type="InterPro" id="IPR005467">
    <property type="entry name" value="His_kinase_dom"/>
</dbReference>
<reference evidence="12 13" key="1">
    <citation type="submission" date="2018-11" db="EMBL/GenBank/DDBJ databases">
        <authorList>
            <person name="Mardanov A.V."/>
            <person name="Ravin N.V."/>
            <person name="Dedysh S.N."/>
        </authorList>
    </citation>
    <scope>NUCLEOTIDE SEQUENCE [LARGE SCALE GENOMIC DNA]</scope>
    <source>
        <strain evidence="12 13">AF10</strain>
    </source>
</reference>
<dbReference type="PANTHER" id="PTHR43065:SF10">
    <property type="entry name" value="PEROXIDE STRESS-ACTIVATED HISTIDINE KINASE MAK3"/>
    <property type="match status" value="1"/>
</dbReference>
<dbReference type="Gene3D" id="3.30.565.10">
    <property type="entry name" value="Histidine kinase-like ATPase, C-terminal domain"/>
    <property type="match status" value="1"/>
</dbReference>
<evidence type="ECO:0000256" key="7">
    <source>
        <dbReference type="ARBA" id="ARBA00022840"/>
    </source>
</evidence>
<keyword evidence="4" id="KW-0808">Transferase</keyword>
<keyword evidence="5" id="KW-0547">Nucleotide-binding</keyword>
<keyword evidence="7" id="KW-0067">ATP-binding</keyword>
<comment type="caution">
    <text evidence="12">The sequence shown here is derived from an EMBL/GenBank/DDBJ whole genome shotgun (WGS) entry which is preliminary data.</text>
</comment>
<feature type="transmembrane region" description="Helical" evidence="9">
    <location>
        <begin position="40"/>
        <end position="63"/>
    </location>
</feature>
<dbReference type="GO" id="GO:0016020">
    <property type="term" value="C:membrane"/>
    <property type="evidence" value="ECO:0007669"/>
    <property type="project" value="UniProtKB-UniRule"/>
</dbReference>
<evidence type="ECO:0000259" key="10">
    <source>
        <dbReference type="PROSITE" id="PS50109"/>
    </source>
</evidence>
<dbReference type="InterPro" id="IPR036097">
    <property type="entry name" value="HisK_dim/P_sf"/>
</dbReference>
<dbReference type="PRINTS" id="PR00344">
    <property type="entry name" value="BCTRLSENSOR"/>
</dbReference>
<reference evidence="13" key="2">
    <citation type="submission" date="2019-02" db="EMBL/GenBank/DDBJ databases">
        <title>Granulicella sibirica sp. nov., a psychrotolerant acidobacterium isolated from an organic soil layer in forested tundra, West Siberia.</title>
        <authorList>
            <person name="Oshkin I.Y."/>
            <person name="Kulichevskaya I.S."/>
            <person name="Rijpstra W.I.C."/>
            <person name="Sinninghe Damste J.S."/>
            <person name="Rakitin A.L."/>
            <person name="Ravin N.V."/>
            <person name="Dedysh S.N."/>
        </authorList>
    </citation>
    <scope>NUCLEOTIDE SEQUENCE [LARGE SCALE GENOMIC DNA]</scope>
    <source>
        <strain evidence="13">AF10</strain>
    </source>
</reference>
<dbReference type="CDD" id="cd00075">
    <property type="entry name" value="HATPase"/>
    <property type="match status" value="1"/>
</dbReference>
<feature type="transmembrane region" description="Helical" evidence="9">
    <location>
        <begin position="75"/>
        <end position="94"/>
    </location>
</feature>
<comment type="catalytic activity">
    <reaction evidence="1">
        <text>ATP + protein L-histidine = ADP + protein N-phospho-L-histidine.</text>
        <dbReference type="EC" id="2.7.13.3"/>
    </reaction>
</comment>
<keyword evidence="8" id="KW-0902">Two-component regulatory system</keyword>
<keyword evidence="3" id="KW-0597">Phosphoprotein</keyword>
<dbReference type="InterPro" id="IPR004358">
    <property type="entry name" value="Sig_transdc_His_kin-like_C"/>
</dbReference>
<dbReference type="PROSITE" id="PS50109">
    <property type="entry name" value="HIS_KIN"/>
    <property type="match status" value="1"/>
</dbReference>
<keyword evidence="9" id="KW-1133">Transmembrane helix</keyword>
<feature type="domain" description="MHYT" evidence="11">
    <location>
        <begin position="2"/>
        <end position="196"/>
    </location>
</feature>
<keyword evidence="9" id="KW-0812">Transmembrane</keyword>
<dbReference type="SUPFAM" id="SSF47384">
    <property type="entry name" value="Homodimeric domain of signal transducing histidine kinase"/>
    <property type="match status" value="1"/>
</dbReference>
<dbReference type="AlphaFoldDB" id="A0A4Q0T3J1"/>
<evidence type="ECO:0000256" key="3">
    <source>
        <dbReference type="ARBA" id="ARBA00022553"/>
    </source>
</evidence>
<proteinExistence type="predicted"/>
<dbReference type="Pfam" id="PF00512">
    <property type="entry name" value="HisKA"/>
    <property type="match status" value="1"/>
</dbReference>
<dbReference type="InterPro" id="IPR003594">
    <property type="entry name" value="HATPase_dom"/>
</dbReference>
<dbReference type="Pfam" id="PF03707">
    <property type="entry name" value="MHYT"/>
    <property type="match status" value="2"/>
</dbReference>
<dbReference type="Proteomes" id="UP000289437">
    <property type="component" value="Unassembled WGS sequence"/>
</dbReference>
<evidence type="ECO:0000256" key="8">
    <source>
        <dbReference type="ARBA" id="ARBA00023012"/>
    </source>
</evidence>
<dbReference type="Gene3D" id="1.10.287.130">
    <property type="match status" value="1"/>
</dbReference>
<feature type="transmembrane region" description="Helical" evidence="9">
    <location>
        <begin position="136"/>
        <end position="160"/>
    </location>
</feature>
<dbReference type="InterPro" id="IPR036890">
    <property type="entry name" value="HATPase_C_sf"/>
</dbReference>
<feature type="transmembrane region" description="Helical" evidence="9">
    <location>
        <begin position="172"/>
        <end position="192"/>
    </location>
</feature>
<dbReference type="OrthoDB" id="9815750at2"/>
<evidence type="ECO:0000256" key="4">
    <source>
        <dbReference type="ARBA" id="ARBA00022679"/>
    </source>
</evidence>
<dbReference type="CDD" id="cd00082">
    <property type="entry name" value="HisKA"/>
    <property type="match status" value="1"/>
</dbReference>
<feature type="transmembrane region" description="Helical" evidence="9">
    <location>
        <begin position="6"/>
        <end position="28"/>
    </location>
</feature>
<gene>
    <name evidence="12" type="ORF">GRAN_1483</name>
</gene>
<evidence type="ECO:0000313" key="13">
    <source>
        <dbReference type="Proteomes" id="UP000289437"/>
    </source>
</evidence>
<name>A0A4Q0T3J1_9BACT</name>
<protein>
    <recommendedName>
        <fullName evidence="2">histidine kinase</fullName>
        <ecNumber evidence="2">2.7.13.3</ecNumber>
    </recommendedName>
</protein>
<dbReference type="GO" id="GO:0000155">
    <property type="term" value="F:phosphorelay sensor kinase activity"/>
    <property type="evidence" value="ECO:0007669"/>
    <property type="project" value="InterPro"/>
</dbReference>
<dbReference type="PANTHER" id="PTHR43065">
    <property type="entry name" value="SENSOR HISTIDINE KINASE"/>
    <property type="match status" value="1"/>
</dbReference>
<dbReference type="InterPro" id="IPR005330">
    <property type="entry name" value="MHYT_dom"/>
</dbReference>
<feature type="transmembrane region" description="Helical" evidence="9">
    <location>
        <begin position="212"/>
        <end position="231"/>
    </location>
</feature>
<feature type="domain" description="Histidine kinase" evidence="10">
    <location>
        <begin position="269"/>
        <end position="478"/>
    </location>
</feature>